<evidence type="ECO:0000313" key="2">
    <source>
        <dbReference type="EMBL" id="KKL88978.1"/>
    </source>
</evidence>
<gene>
    <name evidence="2" type="ORF">LCGC14_1919310</name>
</gene>
<dbReference type="InterPro" id="IPR012337">
    <property type="entry name" value="RNaseH-like_sf"/>
</dbReference>
<proteinExistence type="predicted"/>
<dbReference type="Pfam" id="PF01609">
    <property type="entry name" value="DDE_Tnp_1"/>
    <property type="match status" value="1"/>
</dbReference>
<name>A0A0F9FS18_9ZZZZ</name>
<organism evidence="2">
    <name type="scientific">marine sediment metagenome</name>
    <dbReference type="NCBI Taxonomy" id="412755"/>
    <lineage>
        <taxon>unclassified sequences</taxon>
        <taxon>metagenomes</taxon>
        <taxon>ecological metagenomes</taxon>
    </lineage>
</organism>
<feature type="domain" description="Transposase IS4-like" evidence="1">
    <location>
        <begin position="146"/>
        <end position="381"/>
    </location>
</feature>
<dbReference type="GO" id="GO:0003677">
    <property type="term" value="F:DNA binding"/>
    <property type="evidence" value="ECO:0007669"/>
    <property type="project" value="InterPro"/>
</dbReference>
<dbReference type="InterPro" id="IPR002559">
    <property type="entry name" value="Transposase_11"/>
</dbReference>
<dbReference type="GO" id="GO:0004803">
    <property type="term" value="F:transposase activity"/>
    <property type="evidence" value="ECO:0007669"/>
    <property type="project" value="InterPro"/>
</dbReference>
<accession>A0A0F9FS18</accession>
<reference evidence="2" key="1">
    <citation type="journal article" date="2015" name="Nature">
        <title>Complex archaea that bridge the gap between prokaryotes and eukaryotes.</title>
        <authorList>
            <person name="Spang A."/>
            <person name="Saw J.H."/>
            <person name="Jorgensen S.L."/>
            <person name="Zaremba-Niedzwiedzka K."/>
            <person name="Martijn J."/>
            <person name="Lind A.E."/>
            <person name="van Eijk R."/>
            <person name="Schleper C."/>
            <person name="Guy L."/>
            <person name="Ettema T.J."/>
        </authorList>
    </citation>
    <scope>NUCLEOTIDE SEQUENCE</scope>
</reference>
<dbReference type="GO" id="GO:0006313">
    <property type="term" value="P:DNA transposition"/>
    <property type="evidence" value="ECO:0007669"/>
    <property type="project" value="InterPro"/>
</dbReference>
<sequence>MPASNIFPYSLVNSGLKSLLSNHNMLSFFKKFCDAITSRMWLLKKRKNSRYKASDFLKVFFFSEIIGRSIHDTSEMLNAYLFGHKKGRRKIYADGRKRRLIPHQTEVNKYLRKIGLQKARNILRECLDEQLKKALDLSLISKKVNVLIDFTEHPYYGKREDKMIKGTNRQKGTLKMRHYLGFSILSRETHLYAGLEQVATGQSKIPIIIKFLDHMLDLGFELKYVLMDREFYRAELLDEIKGMGGDVLIPAKQYKKVKQFIAEYLEGKKNRVIKYTFSSALEAKFRFFAHVYLIIKAKRGFSLQGVKRDYKNGKITLKDAHHRIFTIMTTEKPKGKTNSWASRTSLFYRRRWLIETGFSDLNRINRRWKSDHDNVRYLDMLVRMLLYNSWKMNKKSIQICEKKKKKSSNWTLNQNQDRLKEAFLSLEKKSHQVIG</sequence>
<dbReference type="SUPFAM" id="SSF53098">
    <property type="entry name" value="Ribonuclease H-like"/>
    <property type="match status" value="1"/>
</dbReference>
<comment type="caution">
    <text evidence="2">The sequence shown here is derived from an EMBL/GenBank/DDBJ whole genome shotgun (WGS) entry which is preliminary data.</text>
</comment>
<protein>
    <recommendedName>
        <fullName evidence="1">Transposase IS4-like domain-containing protein</fullName>
    </recommendedName>
</protein>
<evidence type="ECO:0000259" key="1">
    <source>
        <dbReference type="Pfam" id="PF01609"/>
    </source>
</evidence>
<dbReference type="EMBL" id="LAZR01020407">
    <property type="protein sequence ID" value="KKL88978.1"/>
    <property type="molecule type" value="Genomic_DNA"/>
</dbReference>
<dbReference type="AlphaFoldDB" id="A0A0F9FS18"/>